<accession>A0A166AMA3</accession>
<dbReference type="SUPFAM" id="SSF51971">
    <property type="entry name" value="Nucleotide-binding domain"/>
    <property type="match status" value="1"/>
</dbReference>
<dbReference type="GO" id="GO:0046872">
    <property type="term" value="F:metal ion binding"/>
    <property type="evidence" value="ECO:0007669"/>
    <property type="project" value="UniProtKB-KW"/>
</dbReference>
<evidence type="ECO:0000256" key="9">
    <source>
        <dbReference type="ARBA" id="ARBA00022827"/>
    </source>
</evidence>
<dbReference type="PROSITE" id="PS00198">
    <property type="entry name" value="4FE4S_FER_1"/>
    <property type="match status" value="1"/>
</dbReference>
<comment type="function">
    <text evidence="15">Part of a complex that catalyzes the reversible reduction of CoM-S-S-CoB to the thiol-coenzymes H-S-CoM (coenzyme M) and H-S-CoB (coenzyme B).</text>
</comment>
<dbReference type="RefSeq" id="WP_084266326.1">
    <property type="nucleotide sequence ID" value="NZ_LWMT01000232.1"/>
</dbReference>
<dbReference type="EC" id="1.8.-.-" evidence="15"/>
<keyword evidence="7" id="KW-0001">2Fe-2S</keyword>
<evidence type="ECO:0000256" key="11">
    <source>
        <dbReference type="ARBA" id="ARBA00023002"/>
    </source>
</evidence>
<evidence type="ECO:0000256" key="13">
    <source>
        <dbReference type="ARBA" id="ARBA00023014"/>
    </source>
</evidence>
<dbReference type="Gene3D" id="3.30.70.20">
    <property type="match status" value="1"/>
</dbReference>
<evidence type="ECO:0000313" key="17">
    <source>
        <dbReference type="EMBL" id="KZX12223.1"/>
    </source>
</evidence>
<dbReference type="Pfam" id="PF01946">
    <property type="entry name" value="Thi4"/>
    <property type="match status" value="1"/>
</dbReference>
<dbReference type="STRING" id="55758.MBFIL_11850"/>
<keyword evidence="12 15" id="KW-0408">Iron</keyword>
<keyword evidence="6 15" id="KW-0285">Flavoprotein</keyword>
<keyword evidence="11 15" id="KW-0560">Oxidoreductase</keyword>
<comment type="subunit">
    <text evidence="15">The ferredoxin:CoB-CoM heterodisulfide reductase is composed of three subunits; HdrA, HdrB and HdrC.</text>
</comment>
<sequence length="776" mass="86804">MINKKTSNKDDSKLKIGVFICRCGGNISDTVDIEKVKSNIDAEVVEEFENLCSINGKKNIRDNILNNKLDRVVIASCSPISHEKIFQDYVKPLNPYLMDMANLREQCSWVHDKDKSTAKAITLINASIEKVKKSHPVNPIVCQIPESVAIIGGGISGISAALSIAKTDVKTYIIEEKATIGGNMVKIGKVFSPVKIAEECSLCLLNPLINETVWEDNIEILTKTKVISGSRKSGTFSLLLEKSPRYIDDALCIACGKCNEVCPVKVLDDFNENMSYRKAIYKPFSQSYPDAYTIDMENCKKCGNCVKICKMNAINLEEEKELIPLNVGSVILATGHKLFNPKARPEYGYERYDEVITQNELARIMGVNGPTKGELKIPGSKKAPKRIVMVQCVGSRDEKPNAHKYCSKVCCMVALKNANIIKHKYPDTDVIICYTDMRTTGMYEKYYKHCQDNGIRLIRGRPGEIIKNQEDNLVVKVEDTLTREFVEIETDMVVLSLAIESSDGTREIAKQLDIGLTEDFFVKEAHPKIKPVATDVKGAFVCGTAQGPKDITESIMQANASAAKVFELIHKGIEIEPFIAEIDYELCNNCKECISRCKHKSIYIEDKEIFIDPMSCSGCGECLSVCKQSAITIQGNINEKIYATIKGMLKNKQKGEKKIIVFLDQIGYTAADNIGINRLQYPESIHIIKVHSVNRVTPDHIIYALKNGAEGVFIGEYPGDLMYDKVEKKINKLKKYAEKQGINPDRIQFSKVYIPYFTGLAQKFKIFDEKINSISN</sequence>
<dbReference type="Pfam" id="PF02662">
    <property type="entry name" value="FlpD"/>
    <property type="match status" value="1"/>
</dbReference>
<evidence type="ECO:0000256" key="5">
    <source>
        <dbReference type="ARBA" id="ARBA00022485"/>
    </source>
</evidence>
<dbReference type="InterPro" id="IPR039650">
    <property type="entry name" value="HdrA-like"/>
</dbReference>
<dbReference type="Proteomes" id="UP000077066">
    <property type="component" value="Unassembled WGS sequence"/>
</dbReference>
<dbReference type="EMBL" id="LWMT01000232">
    <property type="protein sequence ID" value="KZX12223.1"/>
    <property type="molecule type" value="Genomic_DNA"/>
</dbReference>
<feature type="domain" description="4Fe-4S ferredoxin-type" evidence="16">
    <location>
        <begin position="242"/>
        <end position="273"/>
    </location>
</feature>
<evidence type="ECO:0000256" key="6">
    <source>
        <dbReference type="ARBA" id="ARBA00022630"/>
    </source>
</evidence>
<feature type="domain" description="4Fe-4S ferredoxin-type" evidence="16">
    <location>
        <begin position="607"/>
        <end position="636"/>
    </location>
</feature>
<reference evidence="17 18" key="1">
    <citation type="submission" date="2016-04" db="EMBL/GenBank/DDBJ databases">
        <title>Genome sequence of Methanobrevibacter filiformis DSM 11501.</title>
        <authorList>
            <person name="Poehlein A."/>
            <person name="Seedorf H."/>
            <person name="Daniel R."/>
        </authorList>
    </citation>
    <scope>NUCLEOTIDE SEQUENCE [LARGE SCALE GENOMIC DNA]</scope>
    <source>
        <strain evidence="17 18">DSM 11501</strain>
    </source>
</reference>
<dbReference type="Gene3D" id="3.50.50.60">
    <property type="entry name" value="FAD/NAD(P)-binding domain"/>
    <property type="match status" value="1"/>
</dbReference>
<proteinExistence type="inferred from homology"/>
<dbReference type="PATRIC" id="fig|55758.3.peg.1358"/>
<dbReference type="InterPro" id="IPR017900">
    <property type="entry name" value="4Fe4S_Fe_S_CS"/>
</dbReference>
<evidence type="ECO:0000256" key="1">
    <source>
        <dbReference type="ARBA" id="ARBA00001974"/>
    </source>
</evidence>
<keyword evidence="8 15" id="KW-0479">Metal-binding</keyword>
<dbReference type="OrthoDB" id="32867at2157"/>
<comment type="cofactor">
    <cofactor evidence="15">
        <name>[4Fe-4S] cluster</name>
        <dbReference type="ChEBI" id="CHEBI:49883"/>
    </cofactor>
</comment>
<dbReference type="AlphaFoldDB" id="A0A166AMA3"/>
<evidence type="ECO:0000313" key="18">
    <source>
        <dbReference type="Proteomes" id="UP000077066"/>
    </source>
</evidence>
<comment type="pathway">
    <text evidence="15">Cofactor metabolism; coenzyme M-coenzyme B heterodisulfide reduction; coenzyme B and coenzyme M from coenzyme M-coenzyme B heterodisulfide: step 1/1.</text>
</comment>
<dbReference type="InterPro" id="IPR017896">
    <property type="entry name" value="4Fe4S_Fe-S-bd"/>
</dbReference>
<evidence type="ECO:0000259" key="16">
    <source>
        <dbReference type="PROSITE" id="PS51379"/>
    </source>
</evidence>
<keyword evidence="5 15" id="KW-0004">4Fe-4S</keyword>
<keyword evidence="10" id="KW-0249">Electron transport</keyword>
<comment type="cofactor">
    <cofactor evidence="14">
        <name>[2Fe-2S] cluster</name>
        <dbReference type="ChEBI" id="CHEBI:190135"/>
    </cofactor>
</comment>
<evidence type="ECO:0000256" key="12">
    <source>
        <dbReference type="ARBA" id="ARBA00023004"/>
    </source>
</evidence>
<evidence type="ECO:0000256" key="4">
    <source>
        <dbReference type="ARBA" id="ARBA00022448"/>
    </source>
</evidence>
<dbReference type="GO" id="GO:0051539">
    <property type="term" value="F:4 iron, 4 sulfur cluster binding"/>
    <property type="evidence" value="ECO:0007669"/>
    <property type="project" value="UniProtKB-UniRule"/>
</dbReference>
<dbReference type="InterPro" id="IPR003813">
    <property type="entry name" value="MvhD/FlpD"/>
</dbReference>
<evidence type="ECO:0000256" key="15">
    <source>
        <dbReference type="RuleBase" id="RU366072"/>
    </source>
</evidence>
<comment type="similarity">
    <text evidence="3">Belongs to the MvhD/VhuD family.</text>
</comment>
<keyword evidence="4" id="KW-0813">Transport</keyword>
<name>A0A166AMA3_9EURY</name>
<dbReference type="PROSITE" id="PS51379">
    <property type="entry name" value="4FE4S_FER_2"/>
    <property type="match status" value="4"/>
</dbReference>
<keyword evidence="18" id="KW-1185">Reference proteome</keyword>
<dbReference type="PANTHER" id="PTHR43498:SF1">
    <property type="entry name" value="COB--COM HETERODISULFIDE REDUCTASE IRON-SULFUR SUBUNIT A"/>
    <property type="match status" value="1"/>
</dbReference>
<evidence type="ECO:0000256" key="8">
    <source>
        <dbReference type="ARBA" id="ARBA00022723"/>
    </source>
</evidence>
<organism evidence="17 18">
    <name type="scientific">Methanobrevibacter filiformis</name>
    <dbReference type="NCBI Taxonomy" id="55758"/>
    <lineage>
        <taxon>Archaea</taxon>
        <taxon>Methanobacteriati</taxon>
        <taxon>Methanobacteriota</taxon>
        <taxon>Methanomada group</taxon>
        <taxon>Methanobacteria</taxon>
        <taxon>Methanobacteriales</taxon>
        <taxon>Methanobacteriaceae</taxon>
        <taxon>Methanobrevibacter</taxon>
    </lineage>
</organism>
<protein>
    <recommendedName>
        <fullName evidence="15">CoB--CoM heterodisulfide reductase iron-sulfur subunit A</fullName>
        <ecNumber evidence="15">1.8.-.-</ecNumber>
    </recommendedName>
</protein>
<evidence type="ECO:0000256" key="14">
    <source>
        <dbReference type="ARBA" id="ARBA00034078"/>
    </source>
</evidence>
<feature type="domain" description="4Fe-4S ferredoxin-type" evidence="16">
    <location>
        <begin position="290"/>
        <end position="319"/>
    </location>
</feature>
<gene>
    <name evidence="17" type="primary">ndhI_6</name>
    <name evidence="17" type="ORF">MBFIL_11850</name>
</gene>
<dbReference type="GO" id="GO:0051537">
    <property type="term" value="F:2 iron, 2 sulfur cluster binding"/>
    <property type="evidence" value="ECO:0007669"/>
    <property type="project" value="UniProtKB-KW"/>
</dbReference>
<keyword evidence="13 15" id="KW-0411">Iron-sulfur</keyword>
<evidence type="ECO:0000256" key="7">
    <source>
        <dbReference type="ARBA" id="ARBA00022714"/>
    </source>
</evidence>
<dbReference type="Pfam" id="PF13187">
    <property type="entry name" value="Fer4_9"/>
    <property type="match status" value="1"/>
</dbReference>
<comment type="similarity">
    <text evidence="2 15">Belongs to the HdrA family.</text>
</comment>
<dbReference type="UniPathway" id="UPA00647">
    <property type="reaction ID" value="UER00700"/>
</dbReference>
<dbReference type="Gene3D" id="3.30.70.3270">
    <property type="match status" value="1"/>
</dbReference>
<feature type="domain" description="4Fe-4S ferredoxin-type" evidence="16">
    <location>
        <begin position="578"/>
        <end position="606"/>
    </location>
</feature>
<comment type="cofactor">
    <cofactor evidence="1 15">
        <name>FAD</name>
        <dbReference type="ChEBI" id="CHEBI:57692"/>
    </cofactor>
</comment>
<dbReference type="InterPro" id="IPR036188">
    <property type="entry name" value="FAD/NAD-bd_sf"/>
</dbReference>
<dbReference type="Pfam" id="PF13237">
    <property type="entry name" value="Fer4_10"/>
    <property type="match status" value="1"/>
</dbReference>
<keyword evidence="9 15" id="KW-0274">FAD</keyword>
<evidence type="ECO:0000256" key="2">
    <source>
        <dbReference type="ARBA" id="ARBA00006561"/>
    </source>
</evidence>
<comment type="caution">
    <text evidence="17">The sequence shown here is derived from an EMBL/GenBank/DDBJ whole genome shotgun (WGS) entry which is preliminary data.</text>
</comment>
<evidence type="ECO:0000256" key="10">
    <source>
        <dbReference type="ARBA" id="ARBA00022982"/>
    </source>
</evidence>
<dbReference type="SUPFAM" id="SSF54862">
    <property type="entry name" value="4Fe-4S ferredoxins"/>
    <property type="match status" value="1"/>
</dbReference>
<dbReference type="PANTHER" id="PTHR43498">
    <property type="entry name" value="FERREDOXIN:COB-COM HETERODISULFIDE REDUCTASE SUBUNIT A"/>
    <property type="match status" value="1"/>
</dbReference>
<dbReference type="GO" id="GO:0016491">
    <property type="term" value="F:oxidoreductase activity"/>
    <property type="evidence" value="ECO:0007669"/>
    <property type="project" value="UniProtKB-UniRule"/>
</dbReference>
<dbReference type="NCBIfam" id="NF041891">
    <property type="entry name" value="hdrA_Methbact"/>
    <property type="match status" value="1"/>
</dbReference>
<evidence type="ECO:0000256" key="3">
    <source>
        <dbReference type="ARBA" id="ARBA00009293"/>
    </source>
</evidence>